<reference evidence="3 5" key="1">
    <citation type="submission" date="2018-05" db="EMBL/GenBank/DDBJ databases">
        <title>Legionella qingyii sp.nov., whole genome shotgun sequence.</title>
        <authorList>
            <person name="Wu H."/>
            <person name="Zhu Q."/>
            <person name="Hu C."/>
        </authorList>
    </citation>
    <scope>NUCLEOTIDE SEQUENCE [LARGE SCALE GENOMIC DNA]</scope>
    <source>
        <strain evidence="3 5">HEB18</strain>
    </source>
</reference>
<organism evidence="3 5">
    <name type="scientific">Legionella qingyii</name>
    <dbReference type="NCBI Taxonomy" id="2184757"/>
    <lineage>
        <taxon>Bacteria</taxon>
        <taxon>Pseudomonadati</taxon>
        <taxon>Pseudomonadota</taxon>
        <taxon>Gammaproteobacteria</taxon>
        <taxon>Legionellales</taxon>
        <taxon>Legionellaceae</taxon>
        <taxon>Legionella</taxon>
    </lineage>
</organism>
<dbReference type="Proteomes" id="UP000247152">
    <property type="component" value="Unassembled WGS sequence"/>
</dbReference>
<dbReference type="OrthoDB" id="7068262at2"/>
<dbReference type="EMBL" id="RZGX01000014">
    <property type="protein sequence ID" value="RUR21751.1"/>
    <property type="molecule type" value="Genomic_DNA"/>
</dbReference>
<evidence type="ECO:0000313" key="6">
    <source>
        <dbReference type="Proteomes" id="UP000287374"/>
    </source>
</evidence>
<proteinExistence type="predicted"/>
<protein>
    <recommendedName>
        <fullName evidence="2">DUF6602 domain-containing protein</fullName>
    </recommendedName>
</protein>
<reference evidence="4 6" key="2">
    <citation type="submission" date="2018-12" db="EMBL/GenBank/DDBJ databases">
        <title>Legionella sp,whole genome shotgun sequence.</title>
        <authorList>
            <person name="Wu H."/>
        </authorList>
    </citation>
    <scope>NUCLEOTIDE SEQUENCE [LARGE SCALE GENOMIC DNA]</scope>
    <source>
        <strain evidence="4">Km489</strain>
        <strain evidence="6">km489</strain>
    </source>
</reference>
<dbReference type="Pfam" id="PF20247">
    <property type="entry name" value="DUF6602"/>
    <property type="match status" value="1"/>
</dbReference>
<evidence type="ECO:0000313" key="3">
    <source>
        <dbReference type="EMBL" id="PWY55655.1"/>
    </source>
</evidence>
<accession>A0A317U352</accession>
<dbReference type="RefSeq" id="WP_110142738.1">
    <property type="nucleotide sequence ID" value="NZ_QHJG01000016.1"/>
</dbReference>
<dbReference type="AlphaFoldDB" id="A0A317U352"/>
<feature type="compositionally biased region" description="Polar residues" evidence="1">
    <location>
        <begin position="1"/>
        <end position="20"/>
    </location>
</feature>
<evidence type="ECO:0000313" key="5">
    <source>
        <dbReference type="Proteomes" id="UP000247152"/>
    </source>
</evidence>
<comment type="caution">
    <text evidence="3">The sequence shown here is derived from an EMBL/GenBank/DDBJ whole genome shotgun (WGS) entry which is preliminary data.</text>
</comment>
<feature type="domain" description="DUF6602" evidence="2">
    <location>
        <begin position="19"/>
        <end position="119"/>
    </location>
</feature>
<evidence type="ECO:0000313" key="4">
    <source>
        <dbReference type="EMBL" id="RUR21751.1"/>
    </source>
</evidence>
<keyword evidence="6" id="KW-1185">Reference proteome</keyword>
<dbReference type="Proteomes" id="UP000287374">
    <property type="component" value="Unassembled WGS sequence"/>
</dbReference>
<feature type="region of interest" description="Disordered" evidence="1">
    <location>
        <begin position="1"/>
        <end position="23"/>
    </location>
</feature>
<gene>
    <name evidence="3" type="ORF">DGG96_11160</name>
    <name evidence="4" type="ORF">ELY20_11010</name>
</gene>
<name>A0A317U352_9GAMM</name>
<evidence type="ECO:0000256" key="1">
    <source>
        <dbReference type="SAM" id="MobiDB-lite"/>
    </source>
</evidence>
<evidence type="ECO:0000259" key="2">
    <source>
        <dbReference type="Pfam" id="PF20247"/>
    </source>
</evidence>
<dbReference type="CDD" id="cd21173">
    <property type="entry name" value="NucC-like"/>
    <property type="match status" value="1"/>
</dbReference>
<dbReference type="EMBL" id="QHJG01000016">
    <property type="protein sequence ID" value="PWY55655.1"/>
    <property type="molecule type" value="Genomic_DNA"/>
</dbReference>
<sequence length="269" mass="30219">MKEQQKILSVQAGSAGSSGHPTVKGGAREKFITEFLSKHLGNLVSIGQGEIIDSDSVPGEQRNQHDIIIYKSHYPKIEYSQGNYAFMAESVLATIEVKSTLSFKNLKSSMDVARKTKNLKRNIARGLSVGYVPSSILNFLFAYKCEAKISTAAEWISRACEELSIIYPKLPKSIEERIRVKGPALDGIYILNKGVLFYDNTPVTLTNDNGRNFYTDYPWLLVSDIENSLLWMFLHLQTAINHLDFESTNLLPYIKDIKPIHSNLFNPNA</sequence>
<dbReference type="InterPro" id="IPR046537">
    <property type="entry name" value="DUF6602"/>
</dbReference>